<evidence type="ECO:0000313" key="3">
    <source>
        <dbReference type="Proteomes" id="UP001215151"/>
    </source>
</evidence>
<dbReference type="AlphaFoldDB" id="A0AAD7X5L4"/>
<gene>
    <name evidence="2" type="ORF">ONZ51_g12210</name>
</gene>
<accession>A0AAD7X5L4</accession>
<evidence type="ECO:0000256" key="1">
    <source>
        <dbReference type="SAM" id="MobiDB-lite"/>
    </source>
</evidence>
<protein>
    <submittedName>
        <fullName evidence="2">Uncharacterized protein</fullName>
    </submittedName>
</protein>
<organism evidence="2 3">
    <name type="scientific">Trametes cubensis</name>
    <dbReference type="NCBI Taxonomy" id="1111947"/>
    <lineage>
        <taxon>Eukaryota</taxon>
        <taxon>Fungi</taxon>
        <taxon>Dikarya</taxon>
        <taxon>Basidiomycota</taxon>
        <taxon>Agaricomycotina</taxon>
        <taxon>Agaricomycetes</taxon>
        <taxon>Polyporales</taxon>
        <taxon>Polyporaceae</taxon>
        <taxon>Trametes</taxon>
    </lineage>
</organism>
<feature type="region of interest" description="Disordered" evidence="1">
    <location>
        <begin position="358"/>
        <end position="383"/>
    </location>
</feature>
<dbReference type="EMBL" id="JAPEVG010000704">
    <property type="protein sequence ID" value="KAJ8456295.1"/>
    <property type="molecule type" value="Genomic_DNA"/>
</dbReference>
<dbReference type="Gene3D" id="2.60.120.260">
    <property type="entry name" value="Galactose-binding domain-like"/>
    <property type="match status" value="1"/>
</dbReference>
<feature type="compositionally biased region" description="Basic and acidic residues" evidence="1">
    <location>
        <begin position="358"/>
        <end position="370"/>
    </location>
</feature>
<sequence>MTAASAALVNRTIDDEFGDSTTGLVPAYGPDGGWIQGGKCNGRRFEPFPVELVNASEIQDGTWHGSTYNPGQPERTITATFTGRAVYVFNLIANFIRPTTTFTNLTFYIDGALAGNYSHTPDNDNGLLYHVPVFSTTLSHGPHTLVISAGGANASSILFDYIIYTQDDEVDLRFPTSKVGYAASAGIARAQPLSSSLTADTRTGYKSPLTTHSQTTTSINARDDDDSAAPTPGFIVGGVVGGVVLLIITPVGPHNPPIPILSSSCQSEYTTSPPPSPSTLPTAPATRPVDQPGNHITPSSPLSVAPGEQMQSSDDITTEHNRISATPSDSSPPLETRTGDSGLWARITALQREVRQLREEQDTMRRERYQGSESEAPPSYRED</sequence>
<feature type="compositionally biased region" description="Low complexity" evidence="1">
    <location>
        <begin position="279"/>
        <end position="288"/>
    </location>
</feature>
<feature type="compositionally biased region" description="Polar residues" evidence="1">
    <location>
        <begin position="323"/>
        <end position="333"/>
    </location>
</feature>
<dbReference type="Proteomes" id="UP001215151">
    <property type="component" value="Unassembled WGS sequence"/>
</dbReference>
<proteinExistence type="predicted"/>
<keyword evidence="3" id="KW-1185">Reference proteome</keyword>
<reference evidence="2" key="1">
    <citation type="submission" date="2022-11" db="EMBL/GenBank/DDBJ databases">
        <title>Genome Sequence of Cubamyces cubensis.</title>
        <authorList>
            <person name="Buettner E."/>
        </authorList>
    </citation>
    <scope>NUCLEOTIDE SEQUENCE</scope>
    <source>
        <strain evidence="2">MPL-01</strain>
    </source>
</reference>
<feature type="region of interest" description="Disordered" evidence="1">
    <location>
        <begin position="199"/>
        <end position="227"/>
    </location>
</feature>
<evidence type="ECO:0000313" key="2">
    <source>
        <dbReference type="EMBL" id="KAJ8456295.1"/>
    </source>
</evidence>
<feature type="region of interest" description="Disordered" evidence="1">
    <location>
        <begin position="262"/>
        <end position="343"/>
    </location>
</feature>
<comment type="caution">
    <text evidence="2">The sequence shown here is derived from an EMBL/GenBank/DDBJ whole genome shotgun (WGS) entry which is preliminary data.</text>
</comment>
<feature type="compositionally biased region" description="Polar residues" evidence="1">
    <location>
        <begin position="208"/>
        <end position="220"/>
    </location>
</feature>
<name>A0AAD7X5L4_9APHY</name>